<dbReference type="Proteomes" id="UP000231162">
    <property type="component" value="Unassembled WGS sequence"/>
</dbReference>
<comment type="caution">
    <text evidence="1">The sequence shown here is derived from an EMBL/GenBank/DDBJ whole genome shotgun (WGS) entry which is preliminary data.</text>
</comment>
<reference evidence="2" key="1">
    <citation type="submission" date="2017-09" db="EMBL/GenBank/DDBJ databases">
        <title>Depth-based differentiation of microbial function through sediment-hosted aquifers and enrichment of novel symbionts in the deep terrestrial subsurface.</title>
        <authorList>
            <person name="Probst A.J."/>
            <person name="Ladd B."/>
            <person name="Jarett J.K."/>
            <person name="Geller-Mcgrath D.E."/>
            <person name="Sieber C.M.K."/>
            <person name="Emerson J.B."/>
            <person name="Anantharaman K."/>
            <person name="Thomas B.C."/>
            <person name="Malmstrom R."/>
            <person name="Stieglmeier M."/>
            <person name="Klingl A."/>
            <person name="Woyke T."/>
            <person name="Ryan C.M."/>
            <person name="Banfield J.F."/>
        </authorList>
    </citation>
    <scope>NUCLEOTIDE SEQUENCE [LARGE SCALE GENOMIC DNA]</scope>
</reference>
<protein>
    <submittedName>
        <fullName evidence="1">Uncharacterized protein</fullName>
    </submittedName>
</protein>
<accession>A0A2M6RBF5</accession>
<evidence type="ECO:0000313" key="2">
    <source>
        <dbReference type="Proteomes" id="UP000231162"/>
    </source>
</evidence>
<dbReference type="AlphaFoldDB" id="A0A2M6RBF5"/>
<organism evidence="1 2">
    <name type="scientific">Candidatus Berkelbacteria bacterium CG10_big_fil_rev_8_21_14_0_10_43_14</name>
    <dbReference type="NCBI Taxonomy" id="1974515"/>
    <lineage>
        <taxon>Bacteria</taxon>
        <taxon>Candidatus Berkelbacteria</taxon>
    </lineage>
</organism>
<name>A0A2M6RBF5_9BACT</name>
<proteinExistence type="predicted"/>
<sequence>MIIEIDQSGRVEYTSKPTVIAGYNKKWQRAVMIPAKDKRQLQKIFRQTGQPRIFNSKVFAALIFCLIEKNYHKITGLVVDR</sequence>
<dbReference type="EMBL" id="PEZX01000003">
    <property type="protein sequence ID" value="PIS07281.1"/>
    <property type="molecule type" value="Genomic_DNA"/>
</dbReference>
<gene>
    <name evidence="1" type="ORF">COT79_00105</name>
</gene>
<evidence type="ECO:0000313" key="1">
    <source>
        <dbReference type="EMBL" id="PIS07281.1"/>
    </source>
</evidence>